<feature type="chain" id="PRO_5016908995" description="Fungal N-terminal domain-containing protein" evidence="2">
    <location>
        <begin position="17"/>
        <end position="290"/>
    </location>
</feature>
<dbReference type="Proteomes" id="UP000251714">
    <property type="component" value="Unassembled WGS sequence"/>
</dbReference>
<proteinExistence type="predicted"/>
<keyword evidence="1" id="KW-1133">Transmembrane helix</keyword>
<dbReference type="AlphaFoldDB" id="A0A365N562"/>
<sequence length="290" mass="32708">MSGLEIAVSVLALVEAAISLTRILHEGYTKQKGLPEVCQRLQRRLETIRTIVWLVRDEKDLQTPSVVDRLRELKLVGKRIKLTLQSINPQEKGPARLFFHQLISGSEDEKNINEIISDLEGEKTALILVIQVVGVGLKKDSGDNFTFIPSASARRIDGFLRNDLHIQSGLRLMRITEDRASDGNVPLTDKDMESMLADMQLTVKDDNPATERIIINNVAKFQATQINAPLGEDVWADVRRLVIEDNTADAMSTQINYPMTLKAFCTGMIPQLAFLIFISYILYFPLSYYF</sequence>
<evidence type="ECO:0000313" key="4">
    <source>
        <dbReference type="Proteomes" id="UP000251714"/>
    </source>
</evidence>
<accession>A0A365N562</accession>
<name>A0A365N562_GIBIN</name>
<organism evidence="3 4">
    <name type="scientific">Gibberella intermedia</name>
    <name type="common">Bulb rot disease fungus</name>
    <name type="synonym">Fusarium proliferatum</name>
    <dbReference type="NCBI Taxonomy" id="948311"/>
    <lineage>
        <taxon>Eukaryota</taxon>
        <taxon>Fungi</taxon>
        <taxon>Dikarya</taxon>
        <taxon>Ascomycota</taxon>
        <taxon>Pezizomycotina</taxon>
        <taxon>Sordariomycetes</taxon>
        <taxon>Hypocreomycetidae</taxon>
        <taxon>Hypocreales</taxon>
        <taxon>Nectriaceae</taxon>
        <taxon>Fusarium</taxon>
        <taxon>Fusarium fujikuroi species complex</taxon>
    </lineage>
</organism>
<dbReference type="EMBL" id="PKMI01000020">
    <property type="protein sequence ID" value="RBA15896.1"/>
    <property type="molecule type" value="Genomic_DNA"/>
</dbReference>
<protein>
    <recommendedName>
        <fullName evidence="5">Fungal N-terminal domain-containing protein</fullName>
    </recommendedName>
</protein>
<evidence type="ECO:0000256" key="2">
    <source>
        <dbReference type="SAM" id="SignalP"/>
    </source>
</evidence>
<gene>
    <name evidence="3" type="ORF">FPRO05_12117</name>
</gene>
<keyword evidence="2" id="KW-0732">Signal</keyword>
<feature type="transmembrane region" description="Helical" evidence="1">
    <location>
        <begin position="261"/>
        <end position="283"/>
    </location>
</feature>
<comment type="caution">
    <text evidence="3">The sequence shown here is derived from an EMBL/GenBank/DDBJ whole genome shotgun (WGS) entry which is preliminary data.</text>
</comment>
<evidence type="ECO:0008006" key="5">
    <source>
        <dbReference type="Google" id="ProtNLM"/>
    </source>
</evidence>
<feature type="signal peptide" evidence="2">
    <location>
        <begin position="1"/>
        <end position="16"/>
    </location>
</feature>
<evidence type="ECO:0000313" key="3">
    <source>
        <dbReference type="EMBL" id="RBA15896.1"/>
    </source>
</evidence>
<reference evidence="3 4" key="1">
    <citation type="submission" date="2017-12" db="EMBL/GenBank/DDBJ databases">
        <title>Genome sequence of the mycotoxigenic crop pathogen Fusarium proliferatum, strain ITEM 2341 from Date Palm.</title>
        <authorList>
            <person name="Almiman B.F."/>
            <person name="Shittu T.A."/>
            <person name="Muthumeenakshi S."/>
            <person name="Baroncelli R."/>
            <person name="Sreenivasaprasada S."/>
        </authorList>
    </citation>
    <scope>NUCLEOTIDE SEQUENCE [LARGE SCALE GENOMIC DNA]</scope>
    <source>
        <strain evidence="3 4">ITEM 2341</strain>
    </source>
</reference>
<evidence type="ECO:0000256" key="1">
    <source>
        <dbReference type="SAM" id="Phobius"/>
    </source>
</evidence>
<keyword evidence="1" id="KW-0472">Membrane</keyword>
<keyword evidence="1" id="KW-0812">Transmembrane</keyword>